<organism evidence="14 15">
    <name type="scientific">miscellaneous Crenarchaeota group-1 archaeon SG8-32-3</name>
    <dbReference type="NCBI Taxonomy" id="1685125"/>
    <lineage>
        <taxon>Archaea</taxon>
        <taxon>Candidatus Bathyarchaeota</taxon>
        <taxon>MCG-1</taxon>
    </lineage>
</organism>
<accession>A0A0M0BRZ9</accession>
<dbReference type="InterPro" id="IPR036291">
    <property type="entry name" value="NAD(P)-bd_dom_sf"/>
</dbReference>
<comment type="pathway">
    <text evidence="2">Amino-acid biosynthesis; L-methionine biosynthesis via de novo pathway; L-homoserine from L-aspartate: step 3/3.</text>
</comment>
<comment type="similarity">
    <text evidence="3">Belongs to the homoserine dehydrogenase family.</text>
</comment>
<evidence type="ECO:0000256" key="2">
    <source>
        <dbReference type="ARBA" id="ARBA00005062"/>
    </source>
</evidence>
<evidence type="ECO:0000313" key="15">
    <source>
        <dbReference type="Proteomes" id="UP000054016"/>
    </source>
</evidence>
<feature type="binding site" evidence="11">
    <location>
        <begin position="7"/>
        <end position="12"/>
    </location>
    <ligand>
        <name>NADP(+)</name>
        <dbReference type="ChEBI" id="CHEBI:58349"/>
    </ligand>
</feature>
<evidence type="ECO:0000256" key="7">
    <source>
        <dbReference type="ARBA" id="ARBA00022697"/>
    </source>
</evidence>
<proteinExistence type="inferred from homology"/>
<comment type="caution">
    <text evidence="14">The sequence shown here is derived from an EMBL/GenBank/DDBJ whole genome shotgun (WGS) entry which is preliminary data.</text>
</comment>
<evidence type="ECO:0000259" key="13">
    <source>
        <dbReference type="Pfam" id="PF03447"/>
    </source>
</evidence>
<dbReference type="AlphaFoldDB" id="A0A0M0BRZ9"/>
<name>A0A0M0BRZ9_9ARCH</name>
<dbReference type="PANTHER" id="PTHR43331:SF1">
    <property type="entry name" value="HOMOSERINE DEHYDROGENASE"/>
    <property type="match status" value="1"/>
</dbReference>
<evidence type="ECO:0000313" key="14">
    <source>
        <dbReference type="EMBL" id="KON30986.1"/>
    </source>
</evidence>
<dbReference type="FunFam" id="3.40.50.720:FF:000554">
    <property type="entry name" value="Homoserine dehydrogenase"/>
    <property type="match status" value="1"/>
</dbReference>
<dbReference type="Proteomes" id="UP000054016">
    <property type="component" value="Unassembled WGS sequence"/>
</dbReference>
<dbReference type="GO" id="GO:0050661">
    <property type="term" value="F:NADP binding"/>
    <property type="evidence" value="ECO:0007669"/>
    <property type="project" value="InterPro"/>
</dbReference>
<dbReference type="UniPathway" id="UPA00050">
    <property type="reaction ID" value="UER00063"/>
</dbReference>
<dbReference type="Pfam" id="PF03447">
    <property type="entry name" value="NAD_binding_3"/>
    <property type="match status" value="1"/>
</dbReference>
<dbReference type="GO" id="GO:0009086">
    <property type="term" value="P:methionine biosynthetic process"/>
    <property type="evidence" value="ECO:0007669"/>
    <property type="project" value="UniProtKB-KW"/>
</dbReference>
<evidence type="ECO:0000256" key="10">
    <source>
        <dbReference type="PIRSR" id="PIRSR036497-1"/>
    </source>
</evidence>
<dbReference type="EMBL" id="LFWV01000046">
    <property type="protein sequence ID" value="KON30986.1"/>
    <property type="molecule type" value="Genomic_DNA"/>
</dbReference>
<dbReference type="UniPathway" id="UPA00051">
    <property type="reaction ID" value="UER00465"/>
</dbReference>
<reference evidence="15" key="1">
    <citation type="submission" date="2015-06" db="EMBL/GenBank/DDBJ databases">
        <title>New insights into the roles of widespread benthic archaea in carbon and nitrogen cycling.</title>
        <authorList>
            <person name="Lazar C.S."/>
            <person name="Baker B.J."/>
            <person name="Seitz K.W."/>
            <person name="Hyde A.S."/>
            <person name="Dick G.J."/>
            <person name="Hinrichs K.-U."/>
            <person name="Teske A.P."/>
        </authorList>
    </citation>
    <scope>NUCLEOTIDE SEQUENCE [LARGE SCALE GENOMIC DNA]</scope>
</reference>
<dbReference type="SUPFAM" id="SSF51735">
    <property type="entry name" value="NAD(P)-binding Rossmann-fold domains"/>
    <property type="match status" value="1"/>
</dbReference>
<evidence type="ECO:0000256" key="8">
    <source>
        <dbReference type="ARBA" id="ARBA00023002"/>
    </source>
</evidence>
<evidence type="ECO:0000256" key="4">
    <source>
        <dbReference type="ARBA" id="ARBA00013213"/>
    </source>
</evidence>
<dbReference type="Gene3D" id="3.40.50.720">
    <property type="entry name" value="NAD(P)-binding Rossmann-like Domain"/>
    <property type="match status" value="1"/>
</dbReference>
<evidence type="ECO:0000256" key="5">
    <source>
        <dbReference type="ARBA" id="ARBA00013376"/>
    </source>
</evidence>
<dbReference type="InterPro" id="IPR005106">
    <property type="entry name" value="Asp/hSer_DH_NAD-bd"/>
</dbReference>
<evidence type="ECO:0000256" key="1">
    <source>
        <dbReference type="ARBA" id="ARBA00005056"/>
    </source>
</evidence>
<dbReference type="PATRIC" id="fig|1685125.3.peg.28"/>
<protein>
    <recommendedName>
        <fullName evidence="5">Homoserine dehydrogenase</fullName>
        <ecNumber evidence="4">1.1.1.3</ecNumber>
    </recommendedName>
</protein>
<feature type="binding site" evidence="11">
    <location>
        <position position="210"/>
    </location>
    <ligand>
        <name>L-homoserine</name>
        <dbReference type="ChEBI" id="CHEBI:57476"/>
    </ligand>
</feature>
<evidence type="ECO:0000259" key="12">
    <source>
        <dbReference type="Pfam" id="PF00742"/>
    </source>
</evidence>
<gene>
    <name evidence="14" type="ORF">AC478_03445</name>
</gene>
<dbReference type="Pfam" id="PF00742">
    <property type="entry name" value="Homoserine_dh"/>
    <property type="match status" value="1"/>
</dbReference>
<keyword evidence="7" id="KW-0791">Threonine biosynthesis</keyword>
<dbReference type="InterPro" id="IPR022697">
    <property type="entry name" value="HDH_short"/>
</dbReference>
<keyword evidence="8" id="KW-0560">Oxidoreductase</keyword>
<dbReference type="Gene3D" id="3.30.360.10">
    <property type="entry name" value="Dihydrodipicolinate Reductase, domain 2"/>
    <property type="match status" value="1"/>
</dbReference>
<dbReference type="SUPFAM" id="SSF55347">
    <property type="entry name" value="Glyceraldehyde-3-phosphate dehydrogenase-like, C-terminal domain"/>
    <property type="match status" value="1"/>
</dbReference>
<evidence type="ECO:0000256" key="11">
    <source>
        <dbReference type="PIRSR" id="PIRSR036497-2"/>
    </source>
</evidence>
<keyword evidence="6" id="KW-0028">Amino-acid biosynthesis</keyword>
<dbReference type="GO" id="GO:0004412">
    <property type="term" value="F:homoserine dehydrogenase activity"/>
    <property type="evidence" value="ECO:0007669"/>
    <property type="project" value="UniProtKB-EC"/>
</dbReference>
<dbReference type="PIRSF" id="PIRSF036497">
    <property type="entry name" value="HDH_short"/>
    <property type="match status" value="1"/>
</dbReference>
<dbReference type="PANTHER" id="PTHR43331">
    <property type="entry name" value="HOMOSERINE DEHYDROGENASE"/>
    <property type="match status" value="1"/>
</dbReference>
<evidence type="ECO:0000256" key="3">
    <source>
        <dbReference type="ARBA" id="ARBA00006753"/>
    </source>
</evidence>
<dbReference type="InterPro" id="IPR001342">
    <property type="entry name" value="HDH_cat"/>
</dbReference>
<feature type="active site" description="Proton donor" evidence="10">
    <location>
        <position position="225"/>
    </location>
</feature>
<keyword evidence="11" id="KW-0521">NADP</keyword>
<sequence length="342" mass="36656">MRIILVGFGVVGKGVATILARRYAEKVKGYGFNPKVVAIADIDGTVVNPRGFKPEKLEAIKQRGYPISADPDFGHPGMSALEVIDSVEAEVVVEVTPVNIKDAEPALSHITRAFKTGKHIVTTNKGPLALAMPALTELADYNNVYLRFSGTVGGGTPMLEFAKRCLAGDKILAIKGILNGTTNYILTEMSQNRVAFQKALKNAQNLGYAEREPSMDIDGFDTACKVVILANWILNKKITLKDVSRTGIRNVSLQALDKASKRGNTIKLIGSINGEGATVKPTEIPKNNALCVSGVLNAVTFFTEFAGEQTLVGRGAGGMETASAVLRDLLDIRHKLASKVFT</sequence>
<feature type="binding site" evidence="11">
    <location>
        <position position="125"/>
    </location>
    <ligand>
        <name>NADPH</name>
        <dbReference type="ChEBI" id="CHEBI:57783"/>
    </ligand>
</feature>
<dbReference type="GO" id="GO:0009088">
    <property type="term" value="P:threonine biosynthetic process"/>
    <property type="evidence" value="ECO:0007669"/>
    <property type="project" value="UniProtKB-UniPathway"/>
</dbReference>
<evidence type="ECO:0000256" key="9">
    <source>
        <dbReference type="ARBA" id="ARBA00023167"/>
    </source>
</evidence>
<comment type="pathway">
    <text evidence="1">Amino-acid biosynthesis; L-threonine biosynthesis; L-threonine from L-aspartate: step 3/5.</text>
</comment>
<keyword evidence="9" id="KW-0486">Methionine biosynthesis</keyword>
<dbReference type="EC" id="1.1.1.3" evidence="4"/>
<feature type="domain" description="Aspartate/homoserine dehydrogenase NAD-binding" evidence="13">
    <location>
        <begin position="7"/>
        <end position="148"/>
    </location>
</feature>
<dbReference type="NCBIfam" id="NF004976">
    <property type="entry name" value="PRK06349.1"/>
    <property type="match status" value="1"/>
</dbReference>
<feature type="domain" description="Homoserine dehydrogenase catalytic" evidence="12">
    <location>
        <begin position="157"/>
        <end position="330"/>
    </location>
</feature>
<dbReference type="NCBIfam" id="NF004912">
    <property type="entry name" value="PRK06270.1"/>
    <property type="match status" value="1"/>
</dbReference>
<dbReference type="FunFam" id="3.30.360.10:FF:000005">
    <property type="entry name" value="Homoserine dehydrogenase"/>
    <property type="match status" value="1"/>
</dbReference>
<evidence type="ECO:0000256" key="6">
    <source>
        <dbReference type="ARBA" id="ARBA00022605"/>
    </source>
</evidence>